<accession>A0A9W8MUL0</accession>
<name>A0A9W8MUL0_9AGAR</name>
<protein>
    <submittedName>
        <fullName evidence="1">Uncharacterized protein</fullName>
    </submittedName>
</protein>
<dbReference type="AlphaFoldDB" id="A0A9W8MUL0"/>
<evidence type="ECO:0000313" key="2">
    <source>
        <dbReference type="Proteomes" id="UP001148786"/>
    </source>
</evidence>
<dbReference type="EMBL" id="JANKHO010000587">
    <property type="protein sequence ID" value="KAJ3508164.1"/>
    <property type="molecule type" value="Genomic_DNA"/>
</dbReference>
<sequence>MLFSFPVPPSQIGTALDEDYPCNTRISTVDAGAFTGRIESERELEVRTPFASRSVHPSHAAHTLLAVSPSSTDASPS</sequence>
<keyword evidence="2" id="KW-1185">Reference proteome</keyword>
<comment type="caution">
    <text evidence="1">The sequence shown here is derived from an EMBL/GenBank/DDBJ whole genome shotgun (WGS) entry which is preliminary data.</text>
</comment>
<evidence type="ECO:0000313" key="1">
    <source>
        <dbReference type="EMBL" id="KAJ3508164.1"/>
    </source>
</evidence>
<organism evidence="1 2">
    <name type="scientific">Agrocybe chaxingu</name>
    <dbReference type="NCBI Taxonomy" id="84603"/>
    <lineage>
        <taxon>Eukaryota</taxon>
        <taxon>Fungi</taxon>
        <taxon>Dikarya</taxon>
        <taxon>Basidiomycota</taxon>
        <taxon>Agaricomycotina</taxon>
        <taxon>Agaricomycetes</taxon>
        <taxon>Agaricomycetidae</taxon>
        <taxon>Agaricales</taxon>
        <taxon>Agaricineae</taxon>
        <taxon>Strophariaceae</taxon>
        <taxon>Agrocybe</taxon>
    </lineage>
</organism>
<gene>
    <name evidence="1" type="ORF">NLJ89_g5900</name>
</gene>
<proteinExistence type="predicted"/>
<reference evidence="1" key="1">
    <citation type="submission" date="2022-07" db="EMBL/GenBank/DDBJ databases">
        <title>Genome Sequence of Agrocybe chaxingu.</title>
        <authorList>
            <person name="Buettner E."/>
        </authorList>
    </citation>
    <scope>NUCLEOTIDE SEQUENCE</scope>
    <source>
        <strain evidence="1">MP-N11</strain>
    </source>
</reference>
<dbReference type="Proteomes" id="UP001148786">
    <property type="component" value="Unassembled WGS sequence"/>
</dbReference>